<protein>
    <submittedName>
        <fullName evidence="4">Secretion system protein Por</fullName>
    </submittedName>
</protein>
<organism evidence="4 5">
    <name type="scientific">Flavobacterium album</name>
    <dbReference type="NCBI Taxonomy" id="2175091"/>
    <lineage>
        <taxon>Bacteria</taxon>
        <taxon>Pseudomonadati</taxon>
        <taxon>Bacteroidota</taxon>
        <taxon>Flavobacteriia</taxon>
        <taxon>Flavobacteriales</taxon>
        <taxon>Flavobacteriaceae</taxon>
        <taxon>Flavobacterium</taxon>
    </lineage>
</organism>
<dbReference type="Gene3D" id="2.60.40.1260">
    <property type="entry name" value="Lamin Tail domain"/>
    <property type="match status" value="1"/>
</dbReference>
<gene>
    <name evidence="4" type="ORF">HYN59_09305</name>
</gene>
<feature type="domain" description="LTD" evidence="3">
    <location>
        <begin position="446"/>
        <end position="569"/>
    </location>
</feature>
<evidence type="ECO:0000313" key="5">
    <source>
        <dbReference type="Proteomes" id="UP000244929"/>
    </source>
</evidence>
<evidence type="ECO:0000259" key="3">
    <source>
        <dbReference type="PROSITE" id="PS51841"/>
    </source>
</evidence>
<keyword evidence="1 2" id="KW-0732">Signal</keyword>
<dbReference type="SUPFAM" id="SSF74853">
    <property type="entry name" value="Lamin A/C globular tail domain"/>
    <property type="match status" value="1"/>
</dbReference>
<proteinExistence type="predicted"/>
<accession>A0A2S1QY26</accession>
<keyword evidence="5" id="KW-1185">Reference proteome</keyword>
<name>A0A2S1QY26_9FLAO</name>
<dbReference type="Pfam" id="PF18962">
    <property type="entry name" value="Por_Secre_tail"/>
    <property type="match status" value="1"/>
</dbReference>
<dbReference type="InterPro" id="IPR001322">
    <property type="entry name" value="Lamin_tail_dom"/>
</dbReference>
<dbReference type="InterPro" id="IPR036415">
    <property type="entry name" value="Lamin_tail_dom_sf"/>
</dbReference>
<dbReference type="Pfam" id="PF08757">
    <property type="entry name" value="CotH"/>
    <property type="match status" value="1"/>
</dbReference>
<dbReference type="PROSITE" id="PS51841">
    <property type="entry name" value="LTD"/>
    <property type="match status" value="1"/>
</dbReference>
<dbReference type="RefSeq" id="WP_108778006.1">
    <property type="nucleotide sequence ID" value="NZ_CP029186.1"/>
</dbReference>
<feature type="chain" id="PRO_5015782319" evidence="2">
    <location>
        <begin position="31"/>
        <end position="689"/>
    </location>
</feature>
<dbReference type="OrthoDB" id="9803752at2"/>
<reference evidence="4 5" key="1">
    <citation type="submission" date="2018-04" db="EMBL/GenBank/DDBJ databases">
        <title>Genome sequencing of Flavobacterium sp. HYN0059.</title>
        <authorList>
            <person name="Yi H."/>
            <person name="Baek C."/>
        </authorList>
    </citation>
    <scope>NUCLEOTIDE SEQUENCE [LARGE SCALE GENOMIC DNA]</scope>
    <source>
        <strain evidence="4 5">HYN0059</strain>
    </source>
</reference>
<dbReference type="InterPro" id="IPR014867">
    <property type="entry name" value="Spore_coat_CotH_CotH2/3/7"/>
</dbReference>
<evidence type="ECO:0000256" key="1">
    <source>
        <dbReference type="ARBA" id="ARBA00022729"/>
    </source>
</evidence>
<feature type="signal peptide" evidence="2">
    <location>
        <begin position="1"/>
        <end position="30"/>
    </location>
</feature>
<evidence type="ECO:0000313" key="4">
    <source>
        <dbReference type="EMBL" id="AWH85303.1"/>
    </source>
</evidence>
<evidence type="ECO:0000256" key="2">
    <source>
        <dbReference type="SAM" id="SignalP"/>
    </source>
</evidence>
<dbReference type="Proteomes" id="UP000244929">
    <property type="component" value="Chromosome"/>
</dbReference>
<dbReference type="InterPro" id="IPR026444">
    <property type="entry name" value="Secre_tail"/>
</dbReference>
<dbReference type="NCBIfam" id="TIGR04183">
    <property type="entry name" value="Por_Secre_tail"/>
    <property type="match status" value="1"/>
</dbReference>
<sequence>MKQQLRTVSFVHLRKFFIAAFLLIQAAAWSQVTFTDSNLPIVIITTDNDPDTGQPMEIPDDPKIPASMKIIFHPDGTRNYMTDQNTAGFLNYNGRIKIELRGSSSQLLEKKQYGWTTYENNDTTKKDVSLLGMPSERDWILNGLAFDSSLIRDYLCYNLTRQMGQYATRTQYCEVIINGDYRGLYILQEKIKDDSKRVNIEEIDENASEGMALTGGYITKADKTTGGDPIAWQMDSYQGWPTDFVHELPKPEDITPAQNDYIHSQFQLLESASGAGNASLANGYPSVIDIPTFVDFMIINEFSSNVDAYQISTFFHKDKGGKLRAGPAWDFNLSLGLDVFGDRSQPDIWQFSNGDNEGAKFWTDLFNNSTYRCYFSRRWHELTQDGKPLSFNHIETFIDETIATITEASVREQQRWGTVPNLGQEIHNIKDFILARMDWMDANIGSFTACSNVDVPELVISRINYNPSETTEFPESDDQEFIQITNAGTTEINLTGVYLSELGISYQFPVNATLAAGQSLYIASNPTVFEAKYGVAPFGQFQRNLSNNTQKLVLADGFGNVIDVVEYDDDTPWPNADGNGSYLQLVSLDLDNSLASSWVASVNDSLSTDKFNTAASTVIYPNPVGDMLYVKSGEIINSVMVYDIYGKLLQSKNLSSNTASLDFSQYAPGIYLVKASGSNGTATQKIIKQ</sequence>
<dbReference type="EMBL" id="CP029186">
    <property type="protein sequence ID" value="AWH85303.1"/>
    <property type="molecule type" value="Genomic_DNA"/>
</dbReference>
<dbReference type="Pfam" id="PF00932">
    <property type="entry name" value="LTD"/>
    <property type="match status" value="1"/>
</dbReference>
<dbReference type="AlphaFoldDB" id="A0A2S1QY26"/>
<dbReference type="KEGG" id="falb:HYN59_09305"/>